<dbReference type="SUPFAM" id="SSF54695">
    <property type="entry name" value="POZ domain"/>
    <property type="match status" value="1"/>
</dbReference>
<dbReference type="SMART" id="SM00061">
    <property type="entry name" value="MATH"/>
    <property type="match status" value="1"/>
</dbReference>
<dbReference type="InterPro" id="IPR011333">
    <property type="entry name" value="SKP1/BTB/POZ_sf"/>
</dbReference>
<evidence type="ECO:0000259" key="2">
    <source>
        <dbReference type="PROSITE" id="PS50144"/>
    </source>
</evidence>
<keyword evidence="3" id="KW-1185">Reference proteome</keyword>
<dbReference type="SUPFAM" id="SSF49599">
    <property type="entry name" value="TRAF domain-like"/>
    <property type="match status" value="1"/>
</dbReference>
<dbReference type="SMART" id="SM00225">
    <property type="entry name" value="BTB"/>
    <property type="match status" value="1"/>
</dbReference>
<accession>A0A183BHU5</accession>
<dbReference type="PROSITE" id="PS50144">
    <property type="entry name" value="MATH"/>
    <property type="match status" value="1"/>
</dbReference>
<sequence length="392" mass="43077">MSKSDNLAGRVKRLLGTGDGADVHFLVGEGDEQELLPAHKVLLLAASDVFAAMFRFDAENAKSAAGGKAKEVEPVVIIDVKVGAFKAMLAFIYADDLRGLNGDNAMAVLCAANKYDVPGLVKACVDFPKANLRNVFVALVEARFLGKELLDRDELFVCGEIAIYNSALCWADEQCRQKGKECSARNRRAMLGPALFKILPSEVLTLKQMMSVYLHHSHPAHALPELFPLQFPTKRRAATKSPGDDPYKAKGVVLLTIEKVSEFAQEDGNSLRLSEAVYIRGLPWGIYAYTRTDSSGRKCFAFYLQCKAGKADPNWSCAGSATLRIVSQKEGKTDHIRETGRHIYCLKEAGFGYAEFMTFKKLMDPNNGWHDAKNDTAFLEAEVTAEEPVGVK</sequence>
<feature type="domain" description="MATH" evidence="2">
    <location>
        <begin position="250"/>
        <end position="383"/>
    </location>
</feature>
<dbReference type="GO" id="GO:0022008">
    <property type="term" value="P:neurogenesis"/>
    <property type="evidence" value="ECO:0007669"/>
    <property type="project" value="TreeGrafter"/>
</dbReference>
<dbReference type="Gene3D" id="2.60.210.10">
    <property type="entry name" value="Apoptosis, Tumor Necrosis Factor Receptor Associated Protein 2, Chain A"/>
    <property type="match status" value="1"/>
</dbReference>
<evidence type="ECO:0000313" key="4">
    <source>
        <dbReference type="WBParaSite" id="GPLIN_000017300"/>
    </source>
</evidence>
<dbReference type="WBParaSite" id="GPLIN_000017300">
    <property type="protein sequence ID" value="GPLIN_000017300"/>
    <property type="gene ID" value="GPLIN_000017300"/>
</dbReference>
<dbReference type="InterPro" id="IPR008974">
    <property type="entry name" value="TRAF-like"/>
</dbReference>
<name>A0A183BHU5_GLOPA</name>
<dbReference type="AlphaFoldDB" id="A0A183BHU5"/>
<dbReference type="GO" id="GO:0005829">
    <property type="term" value="C:cytosol"/>
    <property type="evidence" value="ECO:0007669"/>
    <property type="project" value="TreeGrafter"/>
</dbReference>
<reference evidence="4" key="2">
    <citation type="submission" date="2016-06" db="UniProtKB">
        <authorList>
            <consortium name="WormBaseParasite"/>
        </authorList>
    </citation>
    <scope>IDENTIFICATION</scope>
</reference>
<evidence type="ECO:0000259" key="1">
    <source>
        <dbReference type="PROSITE" id="PS50097"/>
    </source>
</evidence>
<reference evidence="3" key="1">
    <citation type="submission" date="2014-05" db="EMBL/GenBank/DDBJ databases">
        <title>The genome and life-stage specific transcriptomes of Globodera pallida elucidate key aspects of plant parasitism by a cyst nematode.</title>
        <authorList>
            <person name="Cotton J.A."/>
            <person name="Lilley C.J."/>
            <person name="Jones L.M."/>
            <person name="Kikuchi T."/>
            <person name="Reid A.J."/>
            <person name="Thorpe P."/>
            <person name="Tsai I.J."/>
            <person name="Beasley H."/>
            <person name="Blok V."/>
            <person name="Cock P.J.A."/>
            <person name="Van den Akker S.E."/>
            <person name="Holroyd N."/>
            <person name="Hunt M."/>
            <person name="Mantelin S."/>
            <person name="Naghra H."/>
            <person name="Pain A."/>
            <person name="Palomares-Rius J.E."/>
            <person name="Zarowiecki M."/>
            <person name="Berriman M."/>
            <person name="Jones J.T."/>
            <person name="Urwin P.E."/>
        </authorList>
    </citation>
    <scope>NUCLEOTIDE SEQUENCE [LARGE SCALE GENOMIC DNA]</scope>
    <source>
        <strain evidence="3">Lindley</strain>
    </source>
</reference>
<dbReference type="Proteomes" id="UP000050741">
    <property type="component" value="Unassembled WGS sequence"/>
</dbReference>
<dbReference type="InterPro" id="IPR000210">
    <property type="entry name" value="BTB/POZ_dom"/>
</dbReference>
<dbReference type="Pfam" id="PF22486">
    <property type="entry name" value="MATH_2"/>
    <property type="match status" value="1"/>
</dbReference>
<dbReference type="Pfam" id="PF00651">
    <property type="entry name" value="BTB"/>
    <property type="match status" value="1"/>
</dbReference>
<dbReference type="PROSITE" id="PS50097">
    <property type="entry name" value="BTB"/>
    <property type="match status" value="1"/>
</dbReference>
<dbReference type="Gene3D" id="3.30.710.10">
    <property type="entry name" value="Potassium Channel Kv1.1, Chain A"/>
    <property type="match status" value="1"/>
</dbReference>
<dbReference type="PANTHER" id="PTHR45774">
    <property type="entry name" value="BTB/POZ DOMAIN-CONTAINING"/>
    <property type="match status" value="1"/>
</dbReference>
<proteinExistence type="predicted"/>
<protein>
    <submittedName>
        <fullName evidence="4">BTB domain-containing protein</fullName>
    </submittedName>
</protein>
<dbReference type="PANTHER" id="PTHR45774:SF3">
    <property type="entry name" value="BTB (POZ) DOMAIN-CONTAINING 2B-RELATED"/>
    <property type="match status" value="1"/>
</dbReference>
<feature type="domain" description="BTB" evidence="1">
    <location>
        <begin position="21"/>
        <end position="97"/>
    </location>
</feature>
<organism evidence="3 4">
    <name type="scientific">Globodera pallida</name>
    <name type="common">Potato cyst nematode worm</name>
    <name type="synonym">Heterodera pallida</name>
    <dbReference type="NCBI Taxonomy" id="36090"/>
    <lineage>
        <taxon>Eukaryota</taxon>
        <taxon>Metazoa</taxon>
        <taxon>Ecdysozoa</taxon>
        <taxon>Nematoda</taxon>
        <taxon>Chromadorea</taxon>
        <taxon>Rhabditida</taxon>
        <taxon>Tylenchina</taxon>
        <taxon>Tylenchomorpha</taxon>
        <taxon>Tylenchoidea</taxon>
        <taxon>Heteroderidae</taxon>
        <taxon>Heteroderinae</taxon>
        <taxon>Globodera</taxon>
    </lineage>
</organism>
<dbReference type="InterPro" id="IPR002083">
    <property type="entry name" value="MATH/TRAF_dom"/>
</dbReference>
<evidence type="ECO:0000313" key="3">
    <source>
        <dbReference type="Proteomes" id="UP000050741"/>
    </source>
</evidence>